<evidence type="ECO:0000313" key="2">
    <source>
        <dbReference type="Proteomes" id="UP000219494"/>
    </source>
</evidence>
<dbReference type="OrthoDB" id="9149607at2"/>
<sequence>MSGVRQHARAALRAATADDHERVDAAFARFDLTDRRGYAAFLSAQAAAMLPIEAALDAAPVTPDWPLRRRAHLLRADLAALQTSVPPPLDPPPFAGEPALLGALYVIEGSRLGGAMLVRSVSPDLPRSFLAAHDSRLWRDLLDLLDRRLADEEQLAVAAAAARSVFALFERASARMECSA</sequence>
<dbReference type="RefSeq" id="WP_097064137.1">
    <property type="nucleotide sequence ID" value="NZ_OBMI01000002.1"/>
</dbReference>
<gene>
    <name evidence="1" type="ORF">SAMN06297144_2350</name>
</gene>
<protein>
    <submittedName>
        <fullName evidence="1">Heme oxygenase</fullName>
    </submittedName>
</protein>
<accession>A0A285QZ58</accession>
<organism evidence="1 2">
    <name type="scientific">Sphingomonas guangdongensis</name>
    <dbReference type="NCBI Taxonomy" id="1141890"/>
    <lineage>
        <taxon>Bacteria</taxon>
        <taxon>Pseudomonadati</taxon>
        <taxon>Pseudomonadota</taxon>
        <taxon>Alphaproteobacteria</taxon>
        <taxon>Sphingomonadales</taxon>
        <taxon>Sphingomonadaceae</taxon>
        <taxon>Sphingomonas</taxon>
    </lineage>
</organism>
<dbReference type="InterPro" id="IPR016084">
    <property type="entry name" value="Haem_Oase-like_multi-hlx"/>
</dbReference>
<dbReference type="SUPFAM" id="SSF48613">
    <property type="entry name" value="Heme oxygenase-like"/>
    <property type="match status" value="1"/>
</dbReference>
<dbReference type="Gene3D" id="1.20.910.10">
    <property type="entry name" value="Heme oxygenase-like"/>
    <property type="match status" value="1"/>
</dbReference>
<dbReference type="CDD" id="cd19166">
    <property type="entry name" value="HemeO-bac"/>
    <property type="match status" value="1"/>
</dbReference>
<keyword evidence="2" id="KW-1185">Reference proteome</keyword>
<reference evidence="1 2" key="1">
    <citation type="submission" date="2017-07" db="EMBL/GenBank/DDBJ databases">
        <authorList>
            <person name="Sun Z.S."/>
            <person name="Albrecht U."/>
            <person name="Echele G."/>
            <person name="Lee C.C."/>
        </authorList>
    </citation>
    <scope>NUCLEOTIDE SEQUENCE [LARGE SCALE GENOMIC DNA]</scope>
    <source>
        <strain evidence="1 2">CGMCC 1.12672</strain>
    </source>
</reference>
<proteinExistence type="predicted"/>
<dbReference type="Proteomes" id="UP000219494">
    <property type="component" value="Unassembled WGS sequence"/>
</dbReference>
<evidence type="ECO:0000313" key="1">
    <source>
        <dbReference type="EMBL" id="SOB87225.1"/>
    </source>
</evidence>
<dbReference type="EMBL" id="OBMI01000002">
    <property type="protein sequence ID" value="SOB87225.1"/>
    <property type="molecule type" value="Genomic_DNA"/>
</dbReference>
<dbReference type="AlphaFoldDB" id="A0A285QZ58"/>
<name>A0A285QZ58_9SPHN</name>